<feature type="domain" description="DUF8093" evidence="1">
    <location>
        <begin position="9"/>
        <end position="44"/>
    </location>
</feature>
<keyword evidence="3" id="KW-1185">Reference proteome</keyword>
<proteinExistence type="predicted"/>
<gene>
    <name evidence="2" type="ORF">NCTC9381_04576</name>
</gene>
<dbReference type="GeneID" id="66823534"/>
<evidence type="ECO:0000313" key="3">
    <source>
        <dbReference type="Proteomes" id="UP000254640"/>
    </source>
</evidence>
<name>A0A379AL24_ENTAG</name>
<dbReference type="AlphaFoldDB" id="A0A379AL24"/>
<reference evidence="2 3" key="1">
    <citation type="submission" date="2018-06" db="EMBL/GenBank/DDBJ databases">
        <authorList>
            <consortium name="Pathogen Informatics"/>
            <person name="Doyle S."/>
        </authorList>
    </citation>
    <scope>NUCLEOTIDE SEQUENCE [LARGE SCALE GENOMIC DNA]</scope>
    <source>
        <strain evidence="2 3">NCTC9381</strain>
    </source>
</reference>
<accession>A0A379AL24</accession>
<organism evidence="2 3">
    <name type="scientific">Enterobacter agglomerans</name>
    <name type="common">Erwinia herbicola</name>
    <name type="synonym">Pantoea agglomerans</name>
    <dbReference type="NCBI Taxonomy" id="549"/>
    <lineage>
        <taxon>Bacteria</taxon>
        <taxon>Pseudomonadati</taxon>
        <taxon>Pseudomonadota</taxon>
        <taxon>Gammaproteobacteria</taxon>
        <taxon>Enterobacterales</taxon>
        <taxon>Erwiniaceae</taxon>
        <taxon>Pantoea</taxon>
        <taxon>Pantoea agglomerans group</taxon>
    </lineage>
</organism>
<dbReference type="EMBL" id="UGSO01000001">
    <property type="protein sequence ID" value="SUB18613.1"/>
    <property type="molecule type" value="Genomic_DNA"/>
</dbReference>
<dbReference type="RefSeq" id="WP_155724512.1">
    <property type="nucleotide sequence ID" value="NZ_CP077366.1"/>
</dbReference>
<sequence length="45" mass="5153">MGLSLPENRLICLSGNNLSPESFERIISPFAAWRHAGQDYQFDDR</sequence>
<protein>
    <recommendedName>
        <fullName evidence="1">DUF8093 domain-containing protein</fullName>
    </recommendedName>
</protein>
<dbReference type="Pfam" id="PF26362">
    <property type="entry name" value="DUF8093"/>
    <property type="match status" value="1"/>
</dbReference>
<dbReference type="Proteomes" id="UP000254640">
    <property type="component" value="Unassembled WGS sequence"/>
</dbReference>
<evidence type="ECO:0000259" key="1">
    <source>
        <dbReference type="Pfam" id="PF26362"/>
    </source>
</evidence>
<dbReference type="InterPro" id="IPR058406">
    <property type="entry name" value="DUF8093"/>
</dbReference>
<evidence type="ECO:0000313" key="2">
    <source>
        <dbReference type="EMBL" id="SUB18613.1"/>
    </source>
</evidence>